<evidence type="ECO:0000313" key="3">
    <source>
        <dbReference type="Proteomes" id="UP000077701"/>
    </source>
</evidence>
<evidence type="ECO:0000256" key="1">
    <source>
        <dbReference type="SAM" id="MobiDB-lite"/>
    </source>
</evidence>
<organism evidence="2 3">
    <name type="scientific">Planomonospora sphaerica</name>
    <dbReference type="NCBI Taxonomy" id="161355"/>
    <lineage>
        <taxon>Bacteria</taxon>
        <taxon>Bacillati</taxon>
        <taxon>Actinomycetota</taxon>
        <taxon>Actinomycetes</taxon>
        <taxon>Streptosporangiales</taxon>
        <taxon>Streptosporangiaceae</taxon>
        <taxon>Planomonospora</taxon>
    </lineage>
</organism>
<feature type="region of interest" description="Disordered" evidence="1">
    <location>
        <begin position="66"/>
        <end position="94"/>
    </location>
</feature>
<reference evidence="3" key="2">
    <citation type="submission" date="2016-04" db="EMBL/GenBank/DDBJ databases">
        <title>Planomonospora sphaerica JCM9374 whole genome shotgun sequence.</title>
        <authorList>
            <person name="Suzuki T."/>
            <person name="Dohra H."/>
            <person name="Kodani S."/>
        </authorList>
    </citation>
    <scope>NUCLEOTIDE SEQUENCE [LARGE SCALE GENOMIC DNA]</scope>
    <source>
        <strain evidence="3">JCM 9374</strain>
    </source>
</reference>
<dbReference type="OrthoDB" id="5125216at2"/>
<sequence>MRYRMMFCAGLAVGYVLGSRAGRERYEQIKRMAQRVTDNPSVQEAAGLVGAQVSKVTTMAKEQVAGRLPHSGADEAHDGSGTGWPEEARTGSPY</sequence>
<gene>
    <name evidence="2" type="ORF">PS9374_02376</name>
</gene>
<reference evidence="2 3" key="1">
    <citation type="journal article" date="2016" name="Genome Announc.">
        <title>Draft Genome Sequence of Planomonospora sphaerica JCM9374, a Rare Actinomycete.</title>
        <authorList>
            <person name="Dohra H."/>
            <person name="Suzuki T."/>
            <person name="Inoue Y."/>
            <person name="Kodani S."/>
        </authorList>
    </citation>
    <scope>NUCLEOTIDE SEQUENCE [LARGE SCALE GENOMIC DNA]</scope>
    <source>
        <strain evidence="2 3">JCM 9374</strain>
    </source>
</reference>
<dbReference type="Proteomes" id="UP000077701">
    <property type="component" value="Unassembled WGS sequence"/>
</dbReference>
<dbReference type="RefSeq" id="WP_068897077.1">
    <property type="nucleotide sequence ID" value="NZ_BDCX01000005.1"/>
</dbReference>
<dbReference type="EMBL" id="BDCX01000005">
    <property type="protein sequence ID" value="GAT66724.1"/>
    <property type="molecule type" value="Genomic_DNA"/>
</dbReference>
<keyword evidence="3" id="KW-1185">Reference proteome</keyword>
<name>A0A161LGW4_9ACTN</name>
<dbReference type="AlphaFoldDB" id="A0A161LGW4"/>
<proteinExistence type="predicted"/>
<protein>
    <submittedName>
        <fullName evidence="2">Secreted protein</fullName>
    </submittedName>
</protein>
<evidence type="ECO:0000313" key="2">
    <source>
        <dbReference type="EMBL" id="GAT66724.1"/>
    </source>
</evidence>
<accession>A0A161LGW4</accession>
<comment type="caution">
    <text evidence="2">The sequence shown here is derived from an EMBL/GenBank/DDBJ whole genome shotgun (WGS) entry which is preliminary data.</text>
</comment>
<dbReference type="STRING" id="161355.PS9374_02376"/>